<name>A0AAW2LMU1_SESRA</name>
<feature type="region of interest" description="Disordered" evidence="1">
    <location>
        <begin position="45"/>
        <end position="67"/>
    </location>
</feature>
<feature type="compositionally biased region" description="Low complexity" evidence="1">
    <location>
        <begin position="45"/>
        <end position="54"/>
    </location>
</feature>
<gene>
    <name evidence="2" type="ORF">Sradi_5309400</name>
</gene>
<evidence type="ECO:0000313" key="2">
    <source>
        <dbReference type="EMBL" id="KAL0320479.1"/>
    </source>
</evidence>
<evidence type="ECO:0000256" key="1">
    <source>
        <dbReference type="SAM" id="MobiDB-lite"/>
    </source>
</evidence>
<reference evidence="2" key="1">
    <citation type="submission" date="2020-06" db="EMBL/GenBank/DDBJ databases">
        <authorList>
            <person name="Li T."/>
            <person name="Hu X."/>
            <person name="Zhang T."/>
            <person name="Song X."/>
            <person name="Zhang H."/>
            <person name="Dai N."/>
            <person name="Sheng W."/>
            <person name="Hou X."/>
            <person name="Wei L."/>
        </authorList>
    </citation>
    <scope>NUCLEOTIDE SEQUENCE</scope>
    <source>
        <strain evidence="2">G02</strain>
        <tissue evidence="2">Leaf</tissue>
    </source>
</reference>
<dbReference type="AlphaFoldDB" id="A0AAW2LMU1"/>
<sequence>MGKQEGGGCILGVRLLASLPPSDSLGCWGDPVIQGKGNGMVGVMSRVSSSPSRSLVREEGAEVEGDG</sequence>
<comment type="caution">
    <text evidence="2">The sequence shown here is derived from an EMBL/GenBank/DDBJ whole genome shotgun (WGS) entry which is preliminary data.</text>
</comment>
<accession>A0AAW2LMU1</accession>
<proteinExistence type="predicted"/>
<organism evidence="2">
    <name type="scientific">Sesamum radiatum</name>
    <name type="common">Black benniseed</name>
    <dbReference type="NCBI Taxonomy" id="300843"/>
    <lineage>
        <taxon>Eukaryota</taxon>
        <taxon>Viridiplantae</taxon>
        <taxon>Streptophyta</taxon>
        <taxon>Embryophyta</taxon>
        <taxon>Tracheophyta</taxon>
        <taxon>Spermatophyta</taxon>
        <taxon>Magnoliopsida</taxon>
        <taxon>eudicotyledons</taxon>
        <taxon>Gunneridae</taxon>
        <taxon>Pentapetalae</taxon>
        <taxon>asterids</taxon>
        <taxon>lamiids</taxon>
        <taxon>Lamiales</taxon>
        <taxon>Pedaliaceae</taxon>
        <taxon>Sesamum</taxon>
    </lineage>
</organism>
<protein>
    <submittedName>
        <fullName evidence="2">Uncharacterized protein</fullName>
    </submittedName>
</protein>
<dbReference type="EMBL" id="JACGWJ010000024">
    <property type="protein sequence ID" value="KAL0320479.1"/>
    <property type="molecule type" value="Genomic_DNA"/>
</dbReference>
<reference evidence="2" key="2">
    <citation type="journal article" date="2024" name="Plant">
        <title>Genomic evolution and insights into agronomic trait innovations of Sesamum species.</title>
        <authorList>
            <person name="Miao H."/>
            <person name="Wang L."/>
            <person name="Qu L."/>
            <person name="Liu H."/>
            <person name="Sun Y."/>
            <person name="Le M."/>
            <person name="Wang Q."/>
            <person name="Wei S."/>
            <person name="Zheng Y."/>
            <person name="Lin W."/>
            <person name="Duan Y."/>
            <person name="Cao H."/>
            <person name="Xiong S."/>
            <person name="Wang X."/>
            <person name="Wei L."/>
            <person name="Li C."/>
            <person name="Ma Q."/>
            <person name="Ju M."/>
            <person name="Zhao R."/>
            <person name="Li G."/>
            <person name="Mu C."/>
            <person name="Tian Q."/>
            <person name="Mei H."/>
            <person name="Zhang T."/>
            <person name="Gao T."/>
            <person name="Zhang H."/>
        </authorList>
    </citation>
    <scope>NUCLEOTIDE SEQUENCE</scope>
    <source>
        <strain evidence="2">G02</strain>
    </source>
</reference>